<dbReference type="EMBL" id="KZ084122">
    <property type="protein sequence ID" value="OSD00040.1"/>
    <property type="molecule type" value="Genomic_DNA"/>
</dbReference>
<dbReference type="AlphaFoldDB" id="A0A1Y2IFR5"/>
<evidence type="ECO:0000313" key="2">
    <source>
        <dbReference type="Proteomes" id="UP000193067"/>
    </source>
</evidence>
<protein>
    <submittedName>
        <fullName evidence="1">Uncharacterized protein</fullName>
    </submittedName>
</protein>
<accession>A0A1Y2IFR5</accession>
<dbReference type="Proteomes" id="UP000193067">
    <property type="component" value="Unassembled WGS sequence"/>
</dbReference>
<organism evidence="1 2">
    <name type="scientific">Trametes coccinea (strain BRFM310)</name>
    <name type="common">Pycnoporus coccineus</name>
    <dbReference type="NCBI Taxonomy" id="1353009"/>
    <lineage>
        <taxon>Eukaryota</taxon>
        <taxon>Fungi</taxon>
        <taxon>Dikarya</taxon>
        <taxon>Basidiomycota</taxon>
        <taxon>Agaricomycotina</taxon>
        <taxon>Agaricomycetes</taxon>
        <taxon>Polyporales</taxon>
        <taxon>Polyporaceae</taxon>
        <taxon>Trametes</taxon>
    </lineage>
</organism>
<evidence type="ECO:0000313" key="1">
    <source>
        <dbReference type="EMBL" id="OSD00040.1"/>
    </source>
</evidence>
<proteinExistence type="predicted"/>
<name>A0A1Y2IFR5_TRAC3</name>
<keyword evidence="2" id="KW-1185">Reference proteome</keyword>
<sequence>MLANEAKNHDLCLIYTAFRPLGTRKPFFNPVRNRAQQGCGCHLLKHMHGLFSGTPPSSANNT</sequence>
<reference evidence="1 2" key="1">
    <citation type="journal article" date="2015" name="Biotechnol. Biofuels">
        <title>Enhanced degradation of softwood versus hardwood by the white-rot fungus Pycnoporus coccineus.</title>
        <authorList>
            <person name="Couturier M."/>
            <person name="Navarro D."/>
            <person name="Chevret D."/>
            <person name="Henrissat B."/>
            <person name="Piumi F."/>
            <person name="Ruiz-Duenas F.J."/>
            <person name="Martinez A.T."/>
            <person name="Grigoriev I.V."/>
            <person name="Riley R."/>
            <person name="Lipzen A."/>
            <person name="Berrin J.G."/>
            <person name="Master E.R."/>
            <person name="Rosso M.N."/>
        </authorList>
    </citation>
    <scope>NUCLEOTIDE SEQUENCE [LARGE SCALE GENOMIC DNA]</scope>
    <source>
        <strain evidence="1 2">BRFM310</strain>
    </source>
</reference>
<gene>
    <name evidence="1" type="ORF">PYCCODRAFT_1437795</name>
</gene>